<sequence length="466" mass="52898">MVKLIRLVYIITITILAIVELIFWKGYPSILLIFAVLIQLTLVMYLTPKRFHFLNPIFILFITTNLSVLARAYYMVYSNSTDVKSFLLFGHSYDTFVIGALWIVLSFIPFIVGYSYAEKNLSQSTNYLSINWNVKRLWFSVICLVILAFIGVYFFLTEIGIDNTEAIMGDVSKKRYKNLDDSKYASSMGYLRLLASLSEIATYLIIVYRLSSRRKLGPLGISLLILAFMTSSFFAFFVSSRTALITFALNIAIILYAYRKLSLKLIVTGSISIILVFSLMTKLREEKSGKESTLAKSVEKIIVNRNLLGISRTGIVLNETPKELPFQYGKSLFLWLVSPIPRAVWKNKPAISIAKDIGSNVFKMESRSGVPPGIIAENFINFGYLGFLLMYPFGYIFGIIFQKHRINRNFVEPDKLLIYLILAVNLSTLFFGGTLSQTIVGTLQVLIPTIIISKFVLRKYPVFTVT</sequence>
<feature type="transmembrane region" description="Helical" evidence="1">
    <location>
        <begin position="189"/>
        <end position="209"/>
    </location>
</feature>
<dbReference type="OrthoDB" id="966190at2"/>
<feature type="transmembrane region" description="Helical" evidence="1">
    <location>
        <begin position="96"/>
        <end position="117"/>
    </location>
</feature>
<keyword evidence="3" id="KW-1185">Reference proteome</keyword>
<feature type="transmembrane region" description="Helical" evidence="1">
    <location>
        <begin position="242"/>
        <end position="258"/>
    </location>
</feature>
<feature type="transmembrane region" description="Helical" evidence="1">
    <location>
        <begin position="416"/>
        <end position="433"/>
    </location>
</feature>
<evidence type="ECO:0000313" key="3">
    <source>
        <dbReference type="Proteomes" id="UP000256779"/>
    </source>
</evidence>
<organism evidence="2 3">
    <name type="scientific">Marinoscillum furvescens DSM 4134</name>
    <dbReference type="NCBI Taxonomy" id="1122208"/>
    <lineage>
        <taxon>Bacteria</taxon>
        <taxon>Pseudomonadati</taxon>
        <taxon>Bacteroidota</taxon>
        <taxon>Cytophagia</taxon>
        <taxon>Cytophagales</taxon>
        <taxon>Reichenbachiellaceae</taxon>
        <taxon>Marinoscillum</taxon>
    </lineage>
</organism>
<dbReference type="NCBIfam" id="TIGR04370">
    <property type="entry name" value="glyco_rpt_poly"/>
    <property type="match status" value="1"/>
</dbReference>
<evidence type="ECO:0000256" key="1">
    <source>
        <dbReference type="SAM" id="Phobius"/>
    </source>
</evidence>
<feature type="transmembrane region" description="Helical" evidence="1">
    <location>
        <begin position="7"/>
        <end position="24"/>
    </location>
</feature>
<protein>
    <submittedName>
        <fullName evidence="2">Oligosaccharide repeat unit polymerase</fullName>
    </submittedName>
</protein>
<name>A0A3D9L2Z7_MARFU</name>
<keyword evidence="1" id="KW-1133">Transmembrane helix</keyword>
<keyword evidence="1" id="KW-0472">Membrane</keyword>
<gene>
    <name evidence="2" type="ORF">C7460_11541</name>
</gene>
<feature type="transmembrane region" description="Helical" evidence="1">
    <location>
        <begin position="137"/>
        <end position="156"/>
    </location>
</feature>
<evidence type="ECO:0000313" key="2">
    <source>
        <dbReference type="EMBL" id="RED96152.1"/>
    </source>
</evidence>
<reference evidence="2 3" key="1">
    <citation type="submission" date="2018-07" db="EMBL/GenBank/DDBJ databases">
        <title>Genomic Encyclopedia of Type Strains, Phase IV (KMG-IV): sequencing the most valuable type-strain genomes for metagenomic binning, comparative biology and taxonomic classification.</title>
        <authorList>
            <person name="Goeker M."/>
        </authorList>
    </citation>
    <scope>NUCLEOTIDE SEQUENCE [LARGE SCALE GENOMIC DNA]</scope>
    <source>
        <strain evidence="2 3">DSM 4134</strain>
    </source>
</reference>
<keyword evidence="1" id="KW-0812">Transmembrane</keyword>
<feature type="transmembrane region" description="Helical" evidence="1">
    <location>
        <begin position="382"/>
        <end position="401"/>
    </location>
</feature>
<feature type="transmembrane region" description="Helical" evidence="1">
    <location>
        <begin position="30"/>
        <end position="46"/>
    </location>
</feature>
<dbReference type="AlphaFoldDB" id="A0A3D9L2Z7"/>
<dbReference type="EMBL" id="QREG01000015">
    <property type="protein sequence ID" value="RED96152.1"/>
    <property type="molecule type" value="Genomic_DNA"/>
</dbReference>
<feature type="transmembrane region" description="Helical" evidence="1">
    <location>
        <begin position="53"/>
        <end position="76"/>
    </location>
</feature>
<feature type="transmembrane region" description="Helical" evidence="1">
    <location>
        <begin position="216"/>
        <end position="236"/>
    </location>
</feature>
<proteinExistence type="predicted"/>
<dbReference type="Proteomes" id="UP000256779">
    <property type="component" value="Unassembled WGS sequence"/>
</dbReference>
<comment type="caution">
    <text evidence="2">The sequence shown here is derived from an EMBL/GenBank/DDBJ whole genome shotgun (WGS) entry which is preliminary data.</text>
</comment>
<accession>A0A3D9L2Z7</accession>